<evidence type="ECO:0000313" key="2">
    <source>
        <dbReference type="EMBL" id="SOQ46590.1"/>
    </source>
</evidence>
<accession>A0A2H1W0F2</accession>
<evidence type="ECO:0000256" key="1">
    <source>
        <dbReference type="SAM" id="MobiDB-lite"/>
    </source>
</evidence>
<dbReference type="EMBL" id="ODYU01005597">
    <property type="protein sequence ID" value="SOQ46590.1"/>
    <property type="molecule type" value="Genomic_DNA"/>
</dbReference>
<proteinExistence type="predicted"/>
<feature type="region of interest" description="Disordered" evidence="1">
    <location>
        <begin position="47"/>
        <end position="76"/>
    </location>
</feature>
<sequence>MCTSAYPFGDKSLREVSIYILGVSLLPYTGHNSRLRASTEKFSKNLKKPSITLSDPGNRTRDTLSSSGTYDHSTNEGNKLSHTKIFSCVVAGKRADGSPDGKQSPPLIHETPEALQVRCQSIGDPKQQFVDHIKSCSVRESNPLLVARQLFAQAPHQPFSQKPLQTKKKKTLELQYNKYFRRYIDLKYRVSSLLHFKQGLFITSSVRRRGDVAQPTV</sequence>
<feature type="compositionally biased region" description="Polar residues" evidence="1">
    <location>
        <begin position="51"/>
        <end position="76"/>
    </location>
</feature>
<name>A0A2H1W0F2_SPOFR</name>
<dbReference type="AlphaFoldDB" id="A0A2H1W0F2"/>
<gene>
    <name evidence="2" type="ORF">SFRICE_011116</name>
</gene>
<protein>
    <submittedName>
        <fullName evidence="2">SFRICE_011116</fullName>
    </submittedName>
</protein>
<reference evidence="2" key="1">
    <citation type="submission" date="2016-07" db="EMBL/GenBank/DDBJ databases">
        <authorList>
            <person name="Bretaudeau A."/>
        </authorList>
    </citation>
    <scope>NUCLEOTIDE SEQUENCE</scope>
    <source>
        <strain evidence="2">Rice</strain>
        <tissue evidence="2">Whole body</tissue>
    </source>
</reference>
<organism evidence="2">
    <name type="scientific">Spodoptera frugiperda</name>
    <name type="common">Fall armyworm</name>
    <dbReference type="NCBI Taxonomy" id="7108"/>
    <lineage>
        <taxon>Eukaryota</taxon>
        <taxon>Metazoa</taxon>
        <taxon>Ecdysozoa</taxon>
        <taxon>Arthropoda</taxon>
        <taxon>Hexapoda</taxon>
        <taxon>Insecta</taxon>
        <taxon>Pterygota</taxon>
        <taxon>Neoptera</taxon>
        <taxon>Endopterygota</taxon>
        <taxon>Lepidoptera</taxon>
        <taxon>Glossata</taxon>
        <taxon>Ditrysia</taxon>
        <taxon>Noctuoidea</taxon>
        <taxon>Noctuidae</taxon>
        <taxon>Amphipyrinae</taxon>
        <taxon>Spodoptera</taxon>
    </lineage>
</organism>